<name>A0A9X2SAH5_9BACL</name>
<evidence type="ECO:0000313" key="2">
    <source>
        <dbReference type="Proteomes" id="UP001141950"/>
    </source>
</evidence>
<proteinExistence type="predicted"/>
<comment type="caution">
    <text evidence="1">The sequence shown here is derived from an EMBL/GenBank/DDBJ whole genome shotgun (WGS) entry which is preliminary data.</text>
</comment>
<reference evidence="1" key="1">
    <citation type="submission" date="2022-08" db="EMBL/GenBank/DDBJ databases">
        <title>The genomic sequence of strain Paenibacillus sp. SCIV0701.</title>
        <authorList>
            <person name="Zhao H."/>
        </authorList>
    </citation>
    <scope>NUCLEOTIDE SEQUENCE</scope>
    <source>
        <strain evidence="1">SCIV0701</strain>
    </source>
</reference>
<organism evidence="1 2">
    <name type="scientific">Paenibacillus soyae</name>
    <dbReference type="NCBI Taxonomy" id="2969249"/>
    <lineage>
        <taxon>Bacteria</taxon>
        <taxon>Bacillati</taxon>
        <taxon>Bacillota</taxon>
        <taxon>Bacilli</taxon>
        <taxon>Bacillales</taxon>
        <taxon>Paenibacillaceae</taxon>
        <taxon>Paenibacillus</taxon>
    </lineage>
</organism>
<accession>A0A9X2SAH5</accession>
<sequence>MKNGEWNISIFGSAGGVARSVLSLLNKSITEPDDPLYPRLNSCKLHLIDLNQKSIDYYERICPHLLERSTLYTLDLKDLGAVRKHVSDTRTALIIDLSWADTVDMLVICNELGITYVNSALEIVEVDENEDLEGFTLMERYLRFEVAKNNFTNMKGIVCSGMNPGVVQWMAHEMMEAYPNEKPLACYIVEKDSTFYQEKSIIRPDTLYSSWSPECYLDEAIDNYPVFVKQHMPLHLYSPVYSQEFKVTLGDIQFSGCLVPHEEVLTMGKLYDMELGFIYKVNDHTTKMIRDHIHRKDDLWDLNFKVFDPAEAQLVGEDLVGVLLVYKDKERYMYNVMDSQTTYLEFGTNATYMQVACGVYAGVCSLMLDKVPNGVYYVDELLRNLRGINYGKYVSQYMTRFVRGENEGSEGLLLDRIQKV</sequence>
<dbReference type="EMBL" id="JANIPJ010000007">
    <property type="protein sequence ID" value="MCR2804563.1"/>
    <property type="molecule type" value="Genomic_DNA"/>
</dbReference>
<dbReference type="Gene3D" id="3.30.360.30">
    <property type="entry name" value="homospermidine synthase like"/>
    <property type="match status" value="1"/>
</dbReference>
<evidence type="ECO:0000313" key="1">
    <source>
        <dbReference type="EMBL" id="MCR2804563.1"/>
    </source>
</evidence>
<dbReference type="Proteomes" id="UP001141950">
    <property type="component" value="Unassembled WGS sequence"/>
</dbReference>
<gene>
    <name evidence="1" type="ORF">NQZ67_11815</name>
</gene>
<keyword evidence="2" id="KW-1185">Reference proteome</keyword>
<dbReference type="RefSeq" id="WP_257445676.1">
    <property type="nucleotide sequence ID" value="NZ_JANIPJ010000007.1"/>
</dbReference>
<protein>
    <submittedName>
        <fullName evidence="1">S-adenosylmethionine decarboxylase related protein</fullName>
    </submittedName>
</protein>
<dbReference type="AlphaFoldDB" id="A0A9X2SAH5"/>
<dbReference type="InterPro" id="IPR023181">
    <property type="entry name" value="Homospermid_syn-like_C"/>
</dbReference>